<dbReference type="RefSeq" id="WP_079422895.1">
    <property type="nucleotide sequence ID" value="NZ_MZGV01000012.1"/>
</dbReference>
<dbReference type="InterPro" id="IPR000182">
    <property type="entry name" value="GNAT_dom"/>
</dbReference>
<evidence type="ECO:0000259" key="1">
    <source>
        <dbReference type="PROSITE" id="PS51186"/>
    </source>
</evidence>
<dbReference type="OrthoDB" id="9798006at2"/>
<dbReference type="EMBL" id="MZGV01000012">
    <property type="protein sequence ID" value="OPJ62860.1"/>
    <property type="molecule type" value="Genomic_DNA"/>
</dbReference>
<protein>
    <submittedName>
        <fullName evidence="2">Acetyltransferase (GNAT) family protein</fullName>
    </submittedName>
</protein>
<dbReference type="GO" id="GO:0016747">
    <property type="term" value="F:acyltransferase activity, transferring groups other than amino-acyl groups"/>
    <property type="evidence" value="ECO:0007669"/>
    <property type="project" value="InterPro"/>
</dbReference>
<proteinExistence type="predicted"/>
<dbReference type="AlphaFoldDB" id="A0A1V4ISR8"/>
<dbReference type="STRING" id="1450648.CLORY_14840"/>
<name>A0A1V4ISR8_9CLOT</name>
<keyword evidence="3" id="KW-1185">Reference proteome</keyword>
<sequence length="163" mass="18956">MIIRPAQIDDERKIAILIAEFRVELRKLKGIETTANENEAVEEFRGYLNSRYKTFIAQDDNEELIGYMVLKIEDIVVWVESLFVCSNARRNGIASKLYDKAEEIAESLGGDTLYNWVHPNNHRIIPFLAKRGYDVLNLVEVRKKRRGETAKEVVNVGEYKFKY</sequence>
<accession>A0A1V4ISR8</accession>
<dbReference type="Gene3D" id="3.40.630.30">
    <property type="match status" value="1"/>
</dbReference>
<keyword evidence="2" id="KW-0808">Transferase</keyword>
<feature type="domain" description="N-acetyltransferase" evidence="1">
    <location>
        <begin position="1"/>
        <end position="154"/>
    </location>
</feature>
<dbReference type="CDD" id="cd04301">
    <property type="entry name" value="NAT_SF"/>
    <property type="match status" value="1"/>
</dbReference>
<evidence type="ECO:0000313" key="3">
    <source>
        <dbReference type="Proteomes" id="UP000190080"/>
    </source>
</evidence>
<dbReference type="Pfam" id="PF00583">
    <property type="entry name" value="Acetyltransf_1"/>
    <property type="match status" value="1"/>
</dbReference>
<reference evidence="2 3" key="1">
    <citation type="submission" date="2017-03" db="EMBL/GenBank/DDBJ databases">
        <title>Genome sequence of Clostridium oryzae DSM 28571.</title>
        <authorList>
            <person name="Poehlein A."/>
            <person name="Daniel R."/>
        </authorList>
    </citation>
    <scope>NUCLEOTIDE SEQUENCE [LARGE SCALE GENOMIC DNA]</scope>
    <source>
        <strain evidence="2 3">DSM 28571</strain>
    </source>
</reference>
<gene>
    <name evidence="2" type="ORF">CLORY_14840</name>
</gene>
<comment type="caution">
    <text evidence="2">The sequence shown here is derived from an EMBL/GenBank/DDBJ whole genome shotgun (WGS) entry which is preliminary data.</text>
</comment>
<evidence type="ECO:0000313" key="2">
    <source>
        <dbReference type="EMBL" id="OPJ62860.1"/>
    </source>
</evidence>
<dbReference type="PROSITE" id="PS51186">
    <property type="entry name" value="GNAT"/>
    <property type="match status" value="1"/>
</dbReference>
<dbReference type="Proteomes" id="UP000190080">
    <property type="component" value="Unassembled WGS sequence"/>
</dbReference>
<dbReference type="InterPro" id="IPR016181">
    <property type="entry name" value="Acyl_CoA_acyltransferase"/>
</dbReference>
<organism evidence="2 3">
    <name type="scientific">Clostridium oryzae</name>
    <dbReference type="NCBI Taxonomy" id="1450648"/>
    <lineage>
        <taxon>Bacteria</taxon>
        <taxon>Bacillati</taxon>
        <taxon>Bacillota</taxon>
        <taxon>Clostridia</taxon>
        <taxon>Eubacteriales</taxon>
        <taxon>Clostridiaceae</taxon>
        <taxon>Clostridium</taxon>
    </lineage>
</organism>
<dbReference type="SUPFAM" id="SSF55729">
    <property type="entry name" value="Acyl-CoA N-acyltransferases (Nat)"/>
    <property type="match status" value="1"/>
</dbReference>